<proteinExistence type="predicted"/>
<dbReference type="Proteomes" id="UP000243459">
    <property type="component" value="Chromosome 5"/>
</dbReference>
<name>A0A5P1EUN4_ASPOF</name>
<dbReference type="AlphaFoldDB" id="A0A5P1EUN4"/>
<feature type="compositionally biased region" description="Low complexity" evidence="1">
    <location>
        <begin position="70"/>
        <end position="82"/>
    </location>
</feature>
<feature type="compositionally biased region" description="Polar residues" evidence="1">
    <location>
        <begin position="106"/>
        <end position="116"/>
    </location>
</feature>
<protein>
    <submittedName>
        <fullName evidence="2">Uncharacterized protein</fullName>
    </submittedName>
</protein>
<keyword evidence="3" id="KW-1185">Reference proteome</keyword>
<evidence type="ECO:0000256" key="1">
    <source>
        <dbReference type="SAM" id="MobiDB-lite"/>
    </source>
</evidence>
<dbReference type="EMBL" id="CM007385">
    <property type="protein sequence ID" value="ONK67820.1"/>
    <property type="molecule type" value="Genomic_DNA"/>
</dbReference>
<sequence>MLRVELATSGHPSGPSSNAATSSTTAPADPTLGAPCRHSLLHEAPCRLPLPAPSLPRAATTLSSPTTEPAASLRRASCLAAAQTSRYVEPQDLPPSPPAGQPAELFTTTSRTTNAHASVRTSSARVRRPDPGRTPELGSRLHHQPCGAARPTVDSLRPPRHRPSLQASR</sequence>
<reference evidence="3" key="1">
    <citation type="journal article" date="2017" name="Nat. Commun.">
        <title>The asparagus genome sheds light on the origin and evolution of a young Y chromosome.</title>
        <authorList>
            <person name="Harkess A."/>
            <person name="Zhou J."/>
            <person name="Xu C."/>
            <person name="Bowers J.E."/>
            <person name="Van der Hulst R."/>
            <person name="Ayyampalayam S."/>
            <person name="Mercati F."/>
            <person name="Riccardi P."/>
            <person name="McKain M.R."/>
            <person name="Kakrana A."/>
            <person name="Tang H."/>
            <person name="Ray J."/>
            <person name="Groenendijk J."/>
            <person name="Arikit S."/>
            <person name="Mathioni S.M."/>
            <person name="Nakano M."/>
            <person name="Shan H."/>
            <person name="Telgmann-Rauber A."/>
            <person name="Kanno A."/>
            <person name="Yue Z."/>
            <person name="Chen H."/>
            <person name="Li W."/>
            <person name="Chen Y."/>
            <person name="Xu X."/>
            <person name="Zhang Y."/>
            <person name="Luo S."/>
            <person name="Chen H."/>
            <person name="Gao J."/>
            <person name="Mao Z."/>
            <person name="Pires J.C."/>
            <person name="Luo M."/>
            <person name="Kudrna D."/>
            <person name="Wing R.A."/>
            <person name="Meyers B.C."/>
            <person name="Yi K."/>
            <person name="Kong H."/>
            <person name="Lavrijsen P."/>
            <person name="Sunseri F."/>
            <person name="Falavigna A."/>
            <person name="Ye Y."/>
            <person name="Leebens-Mack J.H."/>
            <person name="Chen G."/>
        </authorList>
    </citation>
    <scope>NUCLEOTIDE SEQUENCE [LARGE SCALE GENOMIC DNA]</scope>
    <source>
        <strain evidence="3">cv. DH0086</strain>
    </source>
</reference>
<accession>A0A5P1EUN4</accession>
<organism evidence="2 3">
    <name type="scientific">Asparagus officinalis</name>
    <name type="common">Garden asparagus</name>
    <dbReference type="NCBI Taxonomy" id="4686"/>
    <lineage>
        <taxon>Eukaryota</taxon>
        <taxon>Viridiplantae</taxon>
        <taxon>Streptophyta</taxon>
        <taxon>Embryophyta</taxon>
        <taxon>Tracheophyta</taxon>
        <taxon>Spermatophyta</taxon>
        <taxon>Magnoliopsida</taxon>
        <taxon>Liliopsida</taxon>
        <taxon>Asparagales</taxon>
        <taxon>Asparagaceae</taxon>
        <taxon>Asparagoideae</taxon>
        <taxon>Asparagus</taxon>
    </lineage>
</organism>
<evidence type="ECO:0000313" key="3">
    <source>
        <dbReference type="Proteomes" id="UP000243459"/>
    </source>
</evidence>
<feature type="region of interest" description="Disordered" evidence="1">
    <location>
        <begin position="1"/>
        <end position="169"/>
    </location>
</feature>
<evidence type="ECO:0000313" key="2">
    <source>
        <dbReference type="EMBL" id="ONK67820.1"/>
    </source>
</evidence>
<gene>
    <name evidence="2" type="ORF">A4U43_C05F4130</name>
</gene>
<feature type="compositionally biased region" description="Low complexity" evidence="1">
    <location>
        <begin position="12"/>
        <end position="31"/>
    </location>
</feature>
<dbReference type="Gramene" id="ONK67820">
    <property type="protein sequence ID" value="ONK67820"/>
    <property type="gene ID" value="A4U43_C05F4130"/>
</dbReference>